<dbReference type="Proteomes" id="UP000245383">
    <property type="component" value="Unassembled WGS sequence"/>
</dbReference>
<organism evidence="1 2">
    <name type="scientific">Smittium simulii</name>
    <dbReference type="NCBI Taxonomy" id="133385"/>
    <lineage>
        <taxon>Eukaryota</taxon>
        <taxon>Fungi</taxon>
        <taxon>Fungi incertae sedis</taxon>
        <taxon>Zoopagomycota</taxon>
        <taxon>Kickxellomycotina</taxon>
        <taxon>Harpellomycetes</taxon>
        <taxon>Harpellales</taxon>
        <taxon>Legeriomycetaceae</taxon>
        <taxon>Smittium</taxon>
    </lineage>
</organism>
<accession>A0A2T9YWR2</accession>
<name>A0A2T9YWR2_9FUNG</name>
<comment type="caution">
    <text evidence="1">The sequence shown here is derived from an EMBL/GenBank/DDBJ whole genome shotgun (WGS) entry which is preliminary data.</text>
</comment>
<evidence type="ECO:0000313" key="1">
    <source>
        <dbReference type="EMBL" id="PVU96780.1"/>
    </source>
</evidence>
<dbReference type="OrthoDB" id="10693178at2759"/>
<keyword evidence="2" id="KW-1185">Reference proteome</keyword>
<evidence type="ECO:0000313" key="2">
    <source>
        <dbReference type="Proteomes" id="UP000245383"/>
    </source>
</evidence>
<gene>
    <name evidence="1" type="ORF">BB561_000961</name>
</gene>
<dbReference type="EMBL" id="MBFR01000024">
    <property type="protein sequence ID" value="PVU96780.1"/>
    <property type="molecule type" value="Genomic_DNA"/>
</dbReference>
<protein>
    <submittedName>
        <fullName evidence="1">Uncharacterized protein</fullName>
    </submittedName>
</protein>
<sequence length="1463" mass="168530">MPFYFFDISKNNFVSKKFLEYYTLSKYGYMKNCDTLFNNIIKSKKIVENVIFPKDNIENKKHFQDINSISSTNSTKPATLNVFIHNKNSTTDITVNPREVINGTIELSSYYNNLAPLQSNFFSSNIFSVEIEIVEYYIDTTRDNNGESKNQFIISGISGGVIKNETLLSHEKNLNNIEHKKAGSESLKSIKIPFYFSTNFSDKSNRNIKKTYWYLSCHYKTIAKNNIQDVILAKGIRIHVIPTILPTEINLAKNKMTERVVFYPKTDGENAKIELEGSIFISNCYINVYITLDKTRNKNKNIFAQLALLENIKNKGSYSMKSISCNKNFSNKLKNQSQIISDQTSVISLVNYDKSDFIVAKEKNSENFDKITYKLCLKIDSQIYSACSKFYPSQLENIEHMLVVKLFFNEGRVLLSKIPIYIFKDQIGKNLLYNKHTRININKIIKSCSWGLEYTDYPEVTLKNQTASLEFLSLFGIIGSSQNKRALQLSNDQDIFSKKPTENKKVHAQLEDFKSFLSDSSTDSDGLVINIVNRKQSKNQNFLFNENQKNKEVLINLKSNYYTHQDNNSCNFTLNSGISNVFKMHNDQPRLYNDFFNKENTNTLNSFDKKVYLNEIIEKKYSITDASNNNNLKENNLVNKEIDIQSSDFFHMNKNYSYNWRYGKSNNALEKESSSNLKKINEIKGITKRLVNLKKKKTLISKTGLIAQKQNETTVNKNINKKYFYDNYNKSLNNELNYNIPSNKNSIISQDLSKNVVFGTNFTSNYLPDCILTDISSQNSKNSNMVELNNALNTQKENSNKKYPIDINLKEQVIFQDFNSIEYVEDISKNNLLKNYFYSNTHKNTILASEIRNECIENNNVNSNALYSSNTSSDSLVKAYNFNQSKKKTHIIFKKNNTENYNNYNKVLITEKTFSSRNHLFNCKKNLLADNKTILKKANSKINSSMENLDGFNLNNNYFNKKNAYNIHKSKSLDNLILNSHKEEKNTEFNDLKQNIFLNVIENRKNKIDFSKINDKSKSNSYNFNNTLDLYANDITKNINTSTIIKNDYKSSNFLKYETKYTIKNLKNTLTGLKINNKNYASNLFITEKESQNNIGFNNIYENNNINIFKPFIKKSDSKNKDYIITCSQDLNLKYSQDISKKSDLYCNLSDHKSKNNHSVYNMNTSNQQLKKNSLSNSSIFYQVTNENKTSLMDDLSNTNYLKSSLDCSNNISYSPKLSYKTDNCKKSGQKIDFYTSCILNIPIITNRESPSLEYYSDHIFNKSTNVSYDNLEVTEYKIIQNLAQNDLGISAAYSAIMAHKNAEILKKTSGSFDECINSQNQTTPIRSSSISKNIIKIGSKNTSKSNYNISYASNDNFQNSISSDNQYSLYNKSHDIKYNEKYNLIIGAWNAASINKELKDTESEIDLDSETNSNIMSKLLLKKSYQINGKSKNIKAILQLPVPIVGKTPKVQYLVHTSTYKK</sequence>
<proteinExistence type="predicted"/>
<reference evidence="1 2" key="1">
    <citation type="journal article" date="2018" name="MBio">
        <title>Comparative Genomics Reveals the Core Gene Toolbox for the Fungus-Insect Symbiosis.</title>
        <authorList>
            <person name="Wang Y."/>
            <person name="Stata M."/>
            <person name="Wang W."/>
            <person name="Stajich J.E."/>
            <person name="White M.M."/>
            <person name="Moncalvo J.M."/>
        </authorList>
    </citation>
    <scope>NUCLEOTIDE SEQUENCE [LARGE SCALE GENOMIC DNA]</scope>
    <source>
        <strain evidence="1 2">SWE-8-4</strain>
    </source>
</reference>